<evidence type="ECO:0000256" key="2">
    <source>
        <dbReference type="SAM" id="MobiDB-lite"/>
    </source>
</evidence>
<keyword evidence="1" id="KW-0175">Coiled coil</keyword>
<dbReference type="GO" id="GO:0061630">
    <property type="term" value="F:ubiquitin protein ligase activity"/>
    <property type="evidence" value="ECO:0007669"/>
    <property type="project" value="TreeGrafter"/>
</dbReference>
<feature type="compositionally biased region" description="Pro residues" evidence="2">
    <location>
        <begin position="1011"/>
        <end position="1023"/>
    </location>
</feature>
<feature type="compositionally biased region" description="Basic residues" evidence="2">
    <location>
        <begin position="1655"/>
        <end position="1665"/>
    </location>
</feature>
<feature type="coiled-coil region" evidence="1">
    <location>
        <begin position="1409"/>
        <end position="1457"/>
    </location>
</feature>
<proteinExistence type="predicted"/>
<feature type="region of interest" description="Disordered" evidence="2">
    <location>
        <begin position="495"/>
        <end position="522"/>
    </location>
</feature>
<reference evidence="4" key="1">
    <citation type="submission" date="2014-11" db="EMBL/GenBank/DDBJ databases">
        <authorList>
            <person name="Otto D Thomas"/>
            <person name="Naeem Raeece"/>
        </authorList>
    </citation>
    <scope>NUCLEOTIDE SEQUENCE</scope>
</reference>
<dbReference type="PANTHER" id="PTHR24007">
    <property type="entry name" value="BRCA1-ASSOCIATED PROTEIN"/>
    <property type="match status" value="1"/>
</dbReference>
<feature type="region of interest" description="Disordered" evidence="2">
    <location>
        <begin position="886"/>
        <end position="1083"/>
    </location>
</feature>
<feature type="compositionally biased region" description="Gly residues" evidence="2">
    <location>
        <begin position="1316"/>
        <end position="1329"/>
    </location>
</feature>
<feature type="compositionally biased region" description="Basic and acidic residues" evidence="2">
    <location>
        <begin position="294"/>
        <end position="306"/>
    </location>
</feature>
<dbReference type="GO" id="GO:0005737">
    <property type="term" value="C:cytoplasm"/>
    <property type="evidence" value="ECO:0007669"/>
    <property type="project" value="TreeGrafter"/>
</dbReference>
<feature type="domain" description="UBP-type" evidence="3">
    <location>
        <begin position="1109"/>
        <end position="1158"/>
    </location>
</feature>
<accession>A0A0G4G8X0</accession>
<feature type="region of interest" description="Disordered" evidence="2">
    <location>
        <begin position="801"/>
        <end position="824"/>
    </location>
</feature>
<feature type="compositionally biased region" description="Basic and acidic residues" evidence="2">
    <location>
        <begin position="420"/>
        <end position="447"/>
    </location>
</feature>
<dbReference type="SMART" id="SM00290">
    <property type="entry name" value="ZnF_UBP"/>
    <property type="match status" value="1"/>
</dbReference>
<feature type="compositionally biased region" description="Basic and acidic residues" evidence="2">
    <location>
        <begin position="1633"/>
        <end position="1645"/>
    </location>
</feature>
<feature type="region of interest" description="Disordered" evidence="2">
    <location>
        <begin position="381"/>
        <end position="479"/>
    </location>
</feature>
<feature type="compositionally biased region" description="Basic and acidic residues" evidence="2">
    <location>
        <begin position="1666"/>
        <end position="1685"/>
    </location>
</feature>
<evidence type="ECO:0000256" key="1">
    <source>
        <dbReference type="SAM" id="Coils"/>
    </source>
</evidence>
<dbReference type="EMBL" id="CDMZ01000990">
    <property type="protein sequence ID" value="CEM25211.1"/>
    <property type="molecule type" value="Genomic_DNA"/>
</dbReference>
<feature type="region of interest" description="Disordered" evidence="2">
    <location>
        <begin position="190"/>
        <end position="226"/>
    </location>
</feature>
<feature type="region of interest" description="Disordered" evidence="2">
    <location>
        <begin position="1486"/>
        <end position="1699"/>
    </location>
</feature>
<protein>
    <recommendedName>
        <fullName evidence="3">UBP-type domain-containing protein</fullName>
    </recommendedName>
</protein>
<dbReference type="InterPro" id="IPR001607">
    <property type="entry name" value="Znf_UBP"/>
</dbReference>
<dbReference type="InterPro" id="IPR011422">
    <property type="entry name" value="BRAP2/ETP1_RRM"/>
</dbReference>
<feature type="compositionally biased region" description="Basic and acidic residues" evidence="2">
    <location>
        <begin position="1030"/>
        <end position="1041"/>
    </location>
</feature>
<feature type="region of interest" description="Disordered" evidence="2">
    <location>
        <begin position="1262"/>
        <end position="1367"/>
    </location>
</feature>
<feature type="compositionally biased region" description="Polar residues" evidence="2">
    <location>
        <begin position="902"/>
        <end position="913"/>
    </location>
</feature>
<gene>
    <name evidence="4" type="ORF">Cvel_20790</name>
</gene>
<dbReference type="GO" id="GO:0008270">
    <property type="term" value="F:zinc ion binding"/>
    <property type="evidence" value="ECO:0007669"/>
    <property type="project" value="InterPro"/>
</dbReference>
<feature type="compositionally biased region" description="Low complexity" evidence="2">
    <location>
        <begin position="1520"/>
        <end position="1546"/>
    </location>
</feature>
<evidence type="ECO:0000313" key="4">
    <source>
        <dbReference type="EMBL" id="CEM25211.1"/>
    </source>
</evidence>
<dbReference type="GO" id="GO:0007265">
    <property type="term" value="P:Ras protein signal transduction"/>
    <property type="evidence" value="ECO:0007669"/>
    <property type="project" value="TreeGrafter"/>
</dbReference>
<dbReference type="PANTHER" id="PTHR24007:SF7">
    <property type="entry name" value="BRCA1-ASSOCIATED PROTEIN"/>
    <property type="match status" value="1"/>
</dbReference>
<feature type="compositionally biased region" description="Basic and acidic residues" evidence="2">
    <location>
        <begin position="1585"/>
        <end position="1601"/>
    </location>
</feature>
<sequence length="1752" mass="184994">MFHVAVRLPAGSDELRDSLHLSQHETCEFFDPYTRDPVDLSDDEGSDASPRVGVSTTEVPIVSDFDDCSIHLFRERLSGTDSTTKTQAFSVLPLQRNRLVMMVGVPAPLTPNVLVNVIRKAHGAGLERVRIFKRPVPVQGRNFEATRTSNSFDFYSALLVFESQTSADEFYQKNHGRPFATLAESWYESGGVGGESQQDLEAAGASPWRSRGDAFPSPSPSEKATAQPPLPLVLRELYRHACCYLVFLGSVVYSCFVDRSVGGRRRRPLDGQNSSTETQTADCLVIPQKHENATFTGRQKEEHDAAGEPAARRLPPIPRIPCPPTLSCELPSCPVCLERLDVSVTGVWTRSEGWLQSALLAQSHLLSCPACQCAHSCPPGVESSPRWIPVPPASFARGSSGEEPEGGELDKTGFPGDGRQGWEHDKEQERFEGCTEDDHPRIHEHSGAEMQADESFVGSPPTLSNLRMQSGDDGGDGGESFDGHLCASPVSPSIITPMNRESPAPPSVSPALSQDGRSGCGHEDNFCRERGERECRSDVGPIRGPSVHSGRHPVEMTVTEERTRGALSLHQLSVETPGNLDMHGEEGSMEWRSDLAASFHHLPSPNADARAPASSLPGTPSAASFSRRCMSPGVALSSPLALPSRSCQPALLAGGECGTSPSPMLLPQQMMPIQGQAERERQGGEVTGGCALAGAGPLHVPSEIPDSGHLSPARPAPFFRQVLVPSPAPSEVSLSIDSQFGRQKAVQNPPTRSSHLTDLCTCHELRPLPSVSIAGVVFSPPPPHPGTVPADIQCPLHGSMRHSAEGRPQGRARTHAPTASWAPADDRSVHSAAAGVSLSVGFLPSLSFSSADMRSLPPLAPQHRAYGQRPQTPDPLLMHRQLQAHGRPPLSVSPYLGESLKNGRSSSFVSSPPDNKAGERKEGGPGTLSAVHTSPAASLRWARRRRISNAPLEIPPPRPATMRAGDAEASFDSRMESRGQVVGGGRQGVSRPHAVEGPEMSVDDFRKLTPSPSPSPPLSPPASSPCGSEPPERERFRERGRGRMPRTSLQSRRPCPSLDSVSVSGAVQAGRASNEGGGGGRPFQKPLQVQVVQQQQNAFKLEVQPAHAECPSCWETNQLWTCMVCGHVGCGRYASGHAKDHAENTRHWYCLHLSSGRIWDYQKDVFVHRRLVQSAAAGRTFDVRLPHPAAAPMQQQGDGSPPFPIPPAPALHLGDMVGGPLGGGEALVGVALPALPGELGGNVGQTKGADGVPVLSHYSQIPDGAAEGFPQKEKGGVQSTSTPPQLHGATEQEGAYAYGGSDPNEKVVHAPTDGQWDGGAGGGTSGVGNSGEFAAAAAEEKKLDEDGETDEAEKAGGSALRPGALGVPRGGEPDLMLELDVVLASQLEYQRHFFEVKMTEARRQHANWLAAREGEAASLESELQELRSRVSRAEKEKRKAEKAVTQAEAKTAAAKQEVDFVMEVTQAMAATRTALRTRAAAAAASASARASVQEPESAGPAPREVPVETGGKDGVEAEDAAGSGSASSTTQAAPHAAASASASSSTGPLVAVQADAAAGSPRAEGVTGSEAVGGKGQSTESSVEGLRDKGVLVEREKKDVEPAGASAGDPESAQGGGHEEKLRSSTNQGKGSEALRETEGGRDGAKPNVSSSAKGGKRQKGGGKSSRKDRDKEHRAKEKEKEREGGAAAGASGCSIDLDAGIGGVEADAERDGGVSMGTETVADQALRKREQLLDAQTERLQAKLSSLMTLL</sequence>
<organism evidence="4">
    <name type="scientific">Chromera velia CCMP2878</name>
    <dbReference type="NCBI Taxonomy" id="1169474"/>
    <lineage>
        <taxon>Eukaryota</taxon>
        <taxon>Sar</taxon>
        <taxon>Alveolata</taxon>
        <taxon>Colpodellida</taxon>
        <taxon>Chromeraceae</taxon>
        <taxon>Chromera</taxon>
    </lineage>
</organism>
<feature type="region of interest" description="Disordered" evidence="2">
    <location>
        <begin position="294"/>
        <end position="316"/>
    </location>
</feature>
<dbReference type="VEuPathDB" id="CryptoDB:Cvel_20790"/>
<evidence type="ECO:0000259" key="3">
    <source>
        <dbReference type="SMART" id="SM00290"/>
    </source>
</evidence>
<dbReference type="Pfam" id="PF07576">
    <property type="entry name" value="BRAP2"/>
    <property type="match status" value="1"/>
</dbReference>
<dbReference type="GO" id="GO:0016567">
    <property type="term" value="P:protein ubiquitination"/>
    <property type="evidence" value="ECO:0007669"/>
    <property type="project" value="TreeGrafter"/>
</dbReference>
<dbReference type="Pfam" id="PF02148">
    <property type="entry name" value="zf-UBP"/>
    <property type="match status" value="1"/>
</dbReference>
<dbReference type="InterPro" id="IPR013083">
    <property type="entry name" value="Znf_RING/FYVE/PHD"/>
</dbReference>
<dbReference type="Gene3D" id="3.30.40.10">
    <property type="entry name" value="Zinc/RING finger domain, C3HC4 (zinc finger)"/>
    <property type="match status" value="1"/>
</dbReference>
<name>A0A0G4G8X0_9ALVE</name>
<dbReference type="SUPFAM" id="SSF57850">
    <property type="entry name" value="RING/U-box"/>
    <property type="match status" value="1"/>
</dbReference>